<gene>
    <name evidence="2" type="ORF">HINF_LOCUS1970</name>
    <name evidence="3" type="ORF">HINF_LOCUS70850</name>
</gene>
<reference evidence="3 4" key="2">
    <citation type="submission" date="2024-07" db="EMBL/GenBank/DDBJ databases">
        <authorList>
            <person name="Akdeniz Z."/>
        </authorList>
    </citation>
    <scope>NUCLEOTIDE SEQUENCE [LARGE SCALE GENOMIC DNA]</scope>
</reference>
<dbReference type="Gene3D" id="3.30.559.10">
    <property type="entry name" value="Chloramphenicol acetyltransferase-like domain"/>
    <property type="match status" value="1"/>
</dbReference>
<evidence type="ECO:0000313" key="3">
    <source>
        <dbReference type="EMBL" id="CAL6101036.1"/>
    </source>
</evidence>
<protein>
    <recommendedName>
        <fullName evidence="1">Condensation domain-containing protein</fullName>
    </recommendedName>
</protein>
<organism evidence="2">
    <name type="scientific">Hexamita inflata</name>
    <dbReference type="NCBI Taxonomy" id="28002"/>
    <lineage>
        <taxon>Eukaryota</taxon>
        <taxon>Metamonada</taxon>
        <taxon>Diplomonadida</taxon>
        <taxon>Hexamitidae</taxon>
        <taxon>Hexamitinae</taxon>
        <taxon>Hexamita</taxon>
    </lineage>
</organism>
<dbReference type="Proteomes" id="UP001642409">
    <property type="component" value="Unassembled WGS sequence"/>
</dbReference>
<accession>A0AA86N7J3</accession>
<evidence type="ECO:0000259" key="1">
    <source>
        <dbReference type="Pfam" id="PF00668"/>
    </source>
</evidence>
<evidence type="ECO:0000313" key="4">
    <source>
        <dbReference type="Proteomes" id="UP001642409"/>
    </source>
</evidence>
<feature type="domain" description="Condensation" evidence="1">
    <location>
        <begin position="33"/>
        <end position="180"/>
    </location>
</feature>
<dbReference type="GO" id="GO:0003824">
    <property type="term" value="F:catalytic activity"/>
    <property type="evidence" value="ECO:0007669"/>
    <property type="project" value="InterPro"/>
</dbReference>
<comment type="caution">
    <text evidence="2">The sequence shown here is derived from an EMBL/GenBank/DDBJ whole genome shotgun (WGS) entry which is preliminary data.</text>
</comment>
<dbReference type="EMBL" id="CAXDID020000537">
    <property type="protein sequence ID" value="CAL6101036.1"/>
    <property type="molecule type" value="Genomic_DNA"/>
</dbReference>
<dbReference type="InterPro" id="IPR023213">
    <property type="entry name" value="CAT-like_dom_sf"/>
</dbReference>
<proteinExistence type="predicted"/>
<dbReference type="InterPro" id="IPR001242">
    <property type="entry name" value="Condensation_dom"/>
</dbReference>
<dbReference type="SUPFAM" id="SSF52777">
    <property type="entry name" value="CoA-dependent acyltransferases"/>
    <property type="match status" value="1"/>
</dbReference>
<reference evidence="2" key="1">
    <citation type="submission" date="2023-06" db="EMBL/GenBank/DDBJ databases">
        <authorList>
            <person name="Kurt Z."/>
        </authorList>
    </citation>
    <scope>NUCLEOTIDE SEQUENCE</scope>
</reference>
<dbReference type="AlphaFoldDB" id="A0AA86N7J3"/>
<name>A0AA86N7J3_9EUKA</name>
<keyword evidence="4" id="KW-1185">Reference proteome</keyword>
<dbReference type="Pfam" id="PF00668">
    <property type="entry name" value="Condensation"/>
    <property type="match status" value="1"/>
</dbReference>
<sequence>MYQVECLYDYYDKNQAVQPPFTANDLQISDPKRFLTTYEVKQNTRNMTICDMGLMEVTLDINRASKVLTYLMYQYPFFSYGIEFDHKAGWLRYVQQEVQPVELQIVTQFKSLEDLASFIDQASNSLNSNKLVLWELVEIQIPEMPTVVQALSMKVHHTLVDGVSIIALFKKFNEIYEDMSFNFVRPDPVQISNYRPVMSYQNQLVNFTPKVSPLPIQVTQITGQFKDKQFGSNLKFMDELKIRCRHYKQDDLARIPNVQYSFSLYATYLAQFAAYAYFNKDITKDQKFVATAVDLRREVHIQQTDFQTILGQTATANGMLVSGTISTSLQHLADQLQSQFTNQDNSASRFWERTLAHETGPISFNKGPECSVICSNVGKMNLGVGPIVQAIGYTSMTHVWDKPILGFANSIHRGKIGTFVLEWDVQMFTVNQQTAQSLIFVKLNQMIKTKGAENVSVSNVVDLYQELFE</sequence>
<evidence type="ECO:0000313" key="2">
    <source>
        <dbReference type="EMBL" id="CAI9914325.1"/>
    </source>
</evidence>
<dbReference type="EMBL" id="CATOUU010000048">
    <property type="protein sequence ID" value="CAI9914325.1"/>
    <property type="molecule type" value="Genomic_DNA"/>
</dbReference>